<gene>
    <name evidence="1" type="ORF">PsorP6_002537</name>
</gene>
<dbReference type="EMBL" id="CM047580">
    <property type="protein sequence ID" value="KAI9921544.1"/>
    <property type="molecule type" value="Genomic_DNA"/>
</dbReference>
<comment type="caution">
    <text evidence="1">The sequence shown here is derived from an EMBL/GenBank/DDBJ whole genome shotgun (WGS) entry which is preliminary data.</text>
</comment>
<proteinExistence type="predicted"/>
<evidence type="ECO:0000313" key="2">
    <source>
        <dbReference type="Proteomes" id="UP001163321"/>
    </source>
</evidence>
<dbReference type="Proteomes" id="UP001163321">
    <property type="component" value="Chromosome 1"/>
</dbReference>
<name>A0ACC0WU10_9STRA</name>
<organism evidence="1 2">
    <name type="scientific">Peronosclerospora sorghi</name>
    <dbReference type="NCBI Taxonomy" id="230839"/>
    <lineage>
        <taxon>Eukaryota</taxon>
        <taxon>Sar</taxon>
        <taxon>Stramenopiles</taxon>
        <taxon>Oomycota</taxon>
        <taxon>Peronosporomycetes</taxon>
        <taxon>Peronosporales</taxon>
        <taxon>Peronosporaceae</taxon>
        <taxon>Peronosclerospora</taxon>
    </lineage>
</organism>
<keyword evidence="2" id="KW-1185">Reference proteome</keyword>
<protein>
    <submittedName>
        <fullName evidence="1">Uncharacterized protein</fullName>
    </submittedName>
</protein>
<sequence>MITSIGKLRVVQLTQETLKIQCKIDDYEEWGAPMLDLQQYQRKEELQRATSFSRRGSIFWALVEDSKDSNDFNHVVEQPVLYCHCESHRFDCVVRRSSGDIEQGYSHHIGSVFTLPEYRNRGLAKIFMQEVARQLKKLPRALVSILYSDIGPNFYDKLGWKLHPSKMAILNVVSSRSISIENKSGEEIVPLNLDTNLEKLLQHDNERLISELASEKYECQEAFVVLPTRDSIEWQFCIGEYFAQIRGYKDTPTRCGVKINKNAFILWCHNLKESTLYVVRSRFPEACEQSTTITCQLLNEALSEANKFNLEKIAIWVPAKCLHDPGVQRYFEINFVDRESSLSSAIIFHHDSESNSPPKSLLQVTAEKNKTSLQQAVEEIKKRDSQLSCGAHHSKPAANHLALLQSNQEDALSFSTLHASNRN</sequence>
<accession>A0ACC0WU10</accession>
<evidence type="ECO:0000313" key="1">
    <source>
        <dbReference type="EMBL" id="KAI9921544.1"/>
    </source>
</evidence>
<reference evidence="1 2" key="1">
    <citation type="journal article" date="2022" name="bioRxiv">
        <title>The genome of the oomycete Peronosclerospora sorghi, a cosmopolitan pathogen of maize and sorghum, is inflated with dispersed pseudogenes.</title>
        <authorList>
            <person name="Fletcher K."/>
            <person name="Martin F."/>
            <person name="Isakeit T."/>
            <person name="Cavanaugh K."/>
            <person name="Magill C."/>
            <person name="Michelmore R."/>
        </authorList>
    </citation>
    <scope>NUCLEOTIDE SEQUENCE [LARGE SCALE GENOMIC DNA]</scope>
    <source>
        <strain evidence="1">P6</strain>
    </source>
</reference>